<dbReference type="PANTHER" id="PTHR30483">
    <property type="entry name" value="LEUCINE-SPECIFIC-BINDING PROTEIN"/>
    <property type="match status" value="1"/>
</dbReference>
<dbReference type="Pfam" id="PF13458">
    <property type="entry name" value="Peripla_BP_6"/>
    <property type="match status" value="1"/>
</dbReference>
<proteinExistence type="predicted"/>
<keyword evidence="1" id="KW-0732">Signal</keyword>
<accession>A0A1J5RX03</accession>
<comment type="caution">
    <text evidence="3">The sequence shown here is derived from an EMBL/GenBank/DDBJ whole genome shotgun (WGS) entry which is preliminary data.</text>
</comment>
<dbReference type="SUPFAM" id="SSF53822">
    <property type="entry name" value="Periplasmic binding protein-like I"/>
    <property type="match status" value="1"/>
</dbReference>
<evidence type="ECO:0000256" key="1">
    <source>
        <dbReference type="ARBA" id="ARBA00022729"/>
    </source>
</evidence>
<evidence type="ECO:0000313" key="3">
    <source>
        <dbReference type="EMBL" id="OIR00455.1"/>
    </source>
</evidence>
<dbReference type="PANTHER" id="PTHR30483:SF38">
    <property type="entry name" value="BLR7848 PROTEIN"/>
    <property type="match status" value="1"/>
</dbReference>
<dbReference type="Gene3D" id="3.40.50.2300">
    <property type="match status" value="2"/>
</dbReference>
<name>A0A1J5RX03_9ZZZZ</name>
<evidence type="ECO:0000259" key="2">
    <source>
        <dbReference type="Pfam" id="PF13458"/>
    </source>
</evidence>
<dbReference type="InterPro" id="IPR028082">
    <property type="entry name" value="Peripla_BP_I"/>
</dbReference>
<sequence>MKNRIAIAAAVAALVGAGISGAADAQIRIGITVSASGPGAALGQPQMMTVKALPKEIDGQKVTYIALDDESDPTKAAQNARKLIAEDKVDALIGSSLTPTSMPLIDIASETKTPLLSLAAAAELVTPMDAKRRWVFKVVPNDDLLAGAIMKYIAKTGVKKLGYIGVSDGYGEGYYKALSQLAPKLGITLTTHEVYGRGDSSVTGQVLKIIATKPDAVFIASAGTPAVLPQKALRDRGYKGPIFQTHGVSTEQFIKLGGKDVEGTIYAGEVFTIANDLPKSSPFRAAPEKFVKAYEAVYKQEPNIFGAHLWDTVTLIEHAVPAALKHGKPGTEAFRSALRDALERSKDVYLDNGLSNMSPTNHNGYDERSAFLIQVKGGAFRLLGK</sequence>
<dbReference type="CDD" id="cd06333">
    <property type="entry name" value="PBP1_ABC_RPA1789-like"/>
    <property type="match status" value="1"/>
</dbReference>
<organism evidence="3">
    <name type="scientific">mine drainage metagenome</name>
    <dbReference type="NCBI Taxonomy" id="410659"/>
    <lineage>
        <taxon>unclassified sequences</taxon>
        <taxon>metagenomes</taxon>
        <taxon>ecological metagenomes</taxon>
    </lineage>
</organism>
<feature type="domain" description="Leucine-binding protein" evidence="2">
    <location>
        <begin position="26"/>
        <end position="378"/>
    </location>
</feature>
<reference evidence="3" key="1">
    <citation type="submission" date="2016-10" db="EMBL/GenBank/DDBJ databases">
        <title>Sequence of Gallionella enrichment culture.</title>
        <authorList>
            <person name="Poehlein A."/>
            <person name="Muehling M."/>
            <person name="Daniel R."/>
        </authorList>
    </citation>
    <scope>NUCLEOTIDE SEQUENCE</scope>
</reference>
<protein>
    <recommendedName>
        <fullName evidence="2">Leucine-binding protein domain-containing protein</fullName>
    </recommendedName>
</protein>
<gene>
    <name evidence="3" type="ORF">GALL_175200</name>
</gene>
<dbReference type="InterPro" id="IPR028081">
    <property type="entry name" value="Leu-bd"/>
</dbReference>
<dbReference type="InterPro" id="IPR051010">
    <property type="entry name" value="BCAA_transport"/>
</dbReference>
<dbReference type="AlphaFoldDB" id="A0A1J5RX03"/>
<dbReference type="EMBL" id="MLJW01000095">
    <property type="protein sequence ID" value="OIR00455.1"/>
    <property type="molecule type" value="Genomic_DNA"/>
</dbReference>